<reference evidence="1 2" key="1">
    <citation type="journal article" date="2021" name="Front. Genet.">
        <title>Chromosome-Level Genome Assembly Reveals Significant Gene Expansion in the Toll and IMD Signaling Pathways of Dendrolimus kikuchii.</title>
        <authorList>
            <person name="Zhou J."/>
            <person name="Wu P."/>
            <person name="Xiong Z."/>
            <person name="Liu N."/>
            <person name="Zhao N."/>
            <person name="Ji M."/>
            <person name="Qiu Y."/>
            <person name="Yang B."/>
        </authorList>
    </citation>
    <scope>NUCLEOTIDE SEQUENCE [LARGE SCALE GENOMIC DNA]</scope>
    <source>
        <strain evidence="1">Ann1</strain>
    </source>
</reference>
<evidence type="ECO:0000313" key="1">
    <source>
        <dbReference type="EMBL" id="KAJ0170189.1"/>
    </source>
</evidence>
<protein>
    <submittedName>
        <fullName evidence="1">Uncharacterized protein</fullName>
    </submittedName>
</protein>
<dbReference type="Proteomes" id="UP000824533">
    <property type="component" value="Linkage Group LG28"/>
</dbReference>
<dbReference type="EMBL" id="CM034414">
    <property type="protein sequence ID" value="KAJ0170189.1"/>
    <property type="molecule type" value="Genomic_DNA"/>
</dbReference>
<keyword evidence="2" id="KW-1185">Reference proteome</keyword>
<name>A0ACC1CF31_9NEOP</name>
<evidence type="ECO:0000313" key="2">
    <source>
        <dbReference type="Proteomes" id="UP000824533"/>
    </source>
</evidence>
<organism evidence="1 2">
    <name type="scientific">Dendrolimus kikuchii</name>
    <dbReference type="NCBI Taxonomy" id="765133"/>
    <lineage>
        <taxon>Eukaryota</taxon>
        <taxon>Metazoa</taxon>
        <taxon>Ecdysozoa</taxon>
        <taxon>Arthropoda</taxon>
        <taxon>Hexapoda</taxon>
        <taxon>Insecta</taxon>
        <taxon>Pterygota</taxon>
        <taxon>Neoptera</taxon>
        <taxon>Endopterygota</taxon>
        <taxon>Lepidoptera</taxon>
        <taxon>Glossata</taxon>
        <taxon>Ditrysia</taxon>
        <taxon>Bombycoidea</taxon>
        <taxon>Lasiocampidae</taxon>
        <taxon>Dendrolimus</taxon>
    </lineage>
</organism>
<comment type="caution">
    <text evidence="1">The sequence shown here is derived from an EMBL/GenBank/DDBJ whole genome shotgun (WGS) entry which is preliminary data.</text>
</comment>
<sequence>MEPDIYQVDVLHYLNPHLIWVQVVNSKKEELLLEQIGIYGILPLEPVLNMDGSIGTQKCDRWMPAATVIMKNSLSDAEEIWFLPTHIDRRSSIFDNNIHKYGNLIIKKPNGKTKDVTKYLLKSGFAFDNVALFHQELASGNLKTKLNRLQTQEIVNQLELHYKNKDLKHNWECSVRNQMSVLELSNNFEAKLTARNLERHNRDNLKQLIENKLKDFEKCKDVEEVSVGRARHKKCIVPEKKTTSSSSLLKRKLAVSKAVPGMQKQDAGFILEATKKFLEDNAEARNSLKSENIYNGSNSIKEDSSVDSEENMKSIKRSELDMEFFISNKDITFSKQNIIHKDIRKVAFGPPDISRNKLILKSLNDLESNHTLDNSTRSNYHDIEHENDTLGRYSDINLSITNLDLLKTKNDEIMCQKKTIDTPINENEIKTMSYNLNTGDNFDEDTENKTLESKNRFNILKNKIIINNNSHLNNNDQYLTNSMEYNKEKQISGKIKFSNGNGEIFFKDIFNKVDTSSKDDNLSTTSTETTPKVSNLLRKKLRRHKELKNIDSSSDTSKSFEVQKQINQDSDDENIEEIVKRLDLKTSVKIENKKYNNNSNISKVDVEEVKINVNPFKNLDGSKSIFVEKLINPILMVHTKKSNCIQPRSNIRDIPFGMDIHIVLRNMGVKELTRLQSVSWYTILRGHSTFLISPLGSGKTMGYLPAVCKLVADYVSDTDSPGPISIIVCATAKSVSDVEKQAKMFFGFKEKVLAYYSGMSELDLATALLNGCNLFITTPSLLVRLLQAEFGIDLRRLTTIVLDDCERLIDVYIDEVKFLFFNVKEMLKSRANKETKVQIIVASRKWSGYLDKLAKRAPDTVVCFGAFQECVLYSKVNTTVDFIRKENKIKAVLEFVKDIDTTKRTVIVCRNDDEVNTLAKCLEYAKYVVFCCNSTMTVQELYNINIAWADYREPVLGPVLICCDGNVNHLNVTNAHYLIHYSLPDLFSMFCRRFTVLIDNYPSIFKENIENIKIKVLLDDENVEQLPKILNFCKRCTDNVPEVLDKIAKTVLAEKDLMKAKEFVPICDNLLALGECPDFWNCLERHSILKEYDDPKYWMPTEGTITFKVIYYHTPALLSARLLTNTVQNQTRKYAQTYSTLSLKMGMYYSNQNNKRLHGIPKLGDVCTVAIRQNFFERCQILKILNHYPNGKPKFVLVKLIDEERYEKVKDIYLYYLPNELKNIETHIVRVRLADVQVKDKDATFPDLATAEFKKITDKDDKLFLRGRVVLAVGNSVFVDTLEACQELTSLSETVVKHNFKKDLLDKYAISKLDHIATLKNLCEAANIIQKKEVLPETSKVKPKFKARWAYLDSGVFSEVFLASAQSASQFFVRLVKFEKCMFELIQDIKKYVEDNAEPLTDVQKDDIVIAMFPDDNTYERARVEEICDENKVKCFFVDQGEWRYVPTKHLVAITQKLVDKIPFQSIECSLVGVEPVGNTWSEFSTNWLSDKCYDSSGKLKHLYLKYFRRDLAEITNGCKYSIALIDTYDSQDIIINQMMILLNLAKTNDEFKYLDELISKKTVTQPNELLSTDDKVNTTDDLKILPKITNSYVERIAEQNRSIDNSSSNNDSVAGMQMYNPNVGKLIRSVPLVTDDPMFDPDRWDVYNPTEMMPVGNNSNGDKSLGNIISIKHKEQKSTEVLNNQTSSNHDITSNMPGKGNSTDKRIFEGCINKAQHDTHKQTCSNISLDSDDLSTSVSEKSESGRKYTDAKIKELKPPVKVDVKNKLHKVEDETSKPKLCWRQNQSTVYVKILLIGVKNYSLIIEDRSISFSSLHNDVEYSFNFDIYGGVHKAKCNHSNKGQYILVTLSKIIKRNWLTLTKDGGIRKWIVYDVDAIDTSSDEEVIDTSILECIKNLHEQNDSDSDCDESLDDEDFTYRKSQYTY</sequence>
<proteinExistence type="predicted"/>
<gene>
    <name evidence="1" type="ORF">K1T71_014117</name>
</gene>
<accession>A0ACC1CF31</accession>